<keyword evidence="2 5" id="KW-0813">Transport</keyword>
<dbReference type="InterPro" id="IPR006128">
    <property type="entry name" value="Lipoprotein_PsaA-like"/>
</dbReference>
<feature type="signal peptide" evidence="6">
    <location>
        <begin position="1"/>
        <end position="18"/>
    </location>
</feature>
<evidence type="ECO:0000256" key="4">
    <source>
        <dbReference type="ARBA" id="ARBA00022729"/>
    </source>
</evidence>
<evidence type="ECO:0000256" key="6">
    <source>
        <dbReference type="SAM" id="SignalP"/>
    </source>
</evidence>
<evidence type="ECO:0000256" key="5">
    <source>
        <dbReference type="RuleBase" id="RU003512"/>
    </source>
</evidence>
<dbReference type="Pfam" id="PF01297">
    <property type="entry name" value="ZnuA"/>
    <property type="match status" value="1"/>
</dbReference>
<comment type="subcellular location">
    <subcellularLocation>
        <location evidence="1">Cell envelope</location>
    </subcellularLocation>
</comment>
<dbReference type="Proteomes" id="UP000830631">
    <property type="component" value="Chromosome"/>
</dbReference>
<accession>A0ABY4IVI5</accession>
<keyword evidence="8" id="KW-1185">Reference proteome</keyword>
<keyword evidence="3" id="KW-0479">Metal-binding</keyword>
<protein>
    <submittedName>
        <fullName evidence="7">Metal ABC transporter substrate-binding protein</fullName>
    </submittedName>
</protein>
<feature type="chain" id="PRO_5045857623" evidence="6">
    <location>
        <begin position="19"/>
        <end position="306"/>
    </location>
</feature>
<evidence type="ECO:0000313" key="7">
    <source>
        <dbReference type="EMBL" id="UPL16713.1"/>
    </source>
</evidence>
<evidence type="ECO:0000256" key="2">
    <source>
        <dbReference type="ARBA" id="ARBA00022448"/>
    </source>
</evidence>
<dbReference type="InterPro" id="IPR050492">
    <property type="entry name" value="Bact_metal-bind_prot9"/>
</dbReference>
<evidence type="ECO:0000256" key="3">
    <source>
        <dbReference type="ARBA" id="ARBA00022723"/>
    </source>
</evidence>
<gene>
    <name evidence="7" type="ORF">KV397_02535</name>
</gene>
<reference evidence="7 8" key="1">
    <citation type="submission" date="2021-06" db="EMBL/GenBank/DDBJ databases">
        <title>Genome-based taxonomic framework of Microbacterium strains isolated from marine environment, the description of four new species and reclassification of four preexisting species.</title>
        <authorList>
            <person name="Lee S.D."/>
            <person name="Kim S.-M."/>
            <person name="Byeon Y.-S."/>
            <person name="Yang H.L."/>
            <person name="Kim I.S."/>
        </authorList>
    </citation>
    <scope>NUCLEOTIDE SEQUENCE [LARGE SCALE GENOMIC DNA]</scope>
    <source>
        <strain evidence="7 8">KSW4-10</strain>
    </source>
</reference>
<dbReference type="PRINTS" id="PR00691">
    <property type="entry name" value="ADHESINB"/>
</dbReference>
<dbReference type="PANTHER" id="PTHR42953:SF1">
    <property type="entry name" value="METAL-BINDING PROTEIN HI_0362-RELATED"/>
    <property type="match status" value="1"/>
</dbReference>
<dbReference type="RefSeq" id="WP_261812092.1">
    <property type="nucleotide sequence ID" value="NZ_CP078078.1"/>
</dbReference>
<dbReference type="SUPFAM" id="SSF53807">
    <property type="entry name" value="Helical backbone' metal receptor"/>
    <property type="match status" value="1"/>
</dbReference>
<dbReference type="PRINTS" id="PR00690">
    <property type="entry name" value="ADHESNFAMILY"/>
</dbReference>
<sequence length="306" mass="32397">MRPLRASSLLIATTVVLAGLAGCTGTAASDRPQIVVTTNILGDVVENLTGDAAEVTILMKPNADPHSFEISAQEAARMDGADLLVTNGLGLEEGLQQHFDRTAAAGVPTVVAGDVIDVLPYSSDDANGADDPHFWTDPARMVDVVDTVEEALAEVDGIDVAQVRSNAETYRGELAELDEEMSAAFAAIPVERRALVTNHHVFGYLADRFHFRLIGAVIPGGTTLAAPSAADLRDLTDAIDEAGVRTIFAESSQPDRLIQVLASEADVQVEVIELFTESLTEPGEGADTYLTMMRANTDRIADGLTP</sequence>
<evidence type="ECO:0000313" key="8">
    <source>
        <dbReference type="Proteomes" id="UP000830631"/>
    </source>
</evidence>
<proteinExistence type="inferred from homology"/>
<dbReference type="Gene3D" id="3.40.50.1980">
    <property type="entry name" value="Nitrogenase molybdenum iron protein domain"/>
    <property type="match status" value="2"/>
</dbReference>
<keyword evidence="4 6" id="KW-0732">Signal</keyword>
<name>A0ABY4IVI5_9MICO</name>
<dbReference type="InterPro" id="IPR006129">
    <property type="entry name" value="AdhesinB"/>
</dbReference>
<comment type="similarity">
    <text evidence="5">Belongs to the bacterial solute-binding protein 9 family.</text>
</comment>
<dbReference type="EMBL" id="CP078078">
    <property type="protein sequence ID" value="UPL16713.1"/>
    <property type="molecule type" value="Genomic_DNA"/>
</dbReference>
<organism evidence="7 8">
    <name type="scientific">Microbacterium aurugineum</name>
    <dbReference type="NCBI Taxonomy" id="2851642"/>
    <lineage>
        <taxon>Bacteria</taxon>
        <taxon>Bacillati</taxon>
        <taxon>Actinomycetota</taxon>
        <taxon>Actinomycetes</taxon>
        <taxon>Micrococcales</taxon>
        <taxon>Microbacteriaceae</taxon>
        <taxon>Microbacterium</taxon>
    </lineage>
</organism>
<dbReference type="NCBIfam" id="NF040870">
    <property type="entry name" value="AztC"/>
    <property type="match status" value="1"/>
</dbReference>
<dbReference type="InterPro" id="IPR006127">
    <property type="entry name" value="ZnuA-like"/>
</dbReference>
<evidence type="ECO:0000256" key="1">
    <source>
        <dbReference type="ARBA" id="ARBA00004196"/>
    </source>
</evidence>
<dbReference type="InterPro" id="IPR047701">
    <property type="entry name" value="AztC-like"/>
</dbReference>
<dbReference type="PANTHER" id="PTHR42953">
    <property type="entry name" value="HIGH-AFFINITY ZINC UPTAKE SYSTEM PROTEIN ZNUA-RELATED"/>
    <property type="match status" value="1"/>
</dbReference>